<evidence type="ECO:0000313" key="1">
    <source>
        <dbReference type="EMBL" id="ADI14457.1"/>
    </source>
</evidence>
<dbReference type="OrthoDB" id="5141876at2"/>
<reference evidence="2" key="1">
    <citation type="submission" date="2010-05" db="EMBL/GenBank/DDBJ databases">
        <title>The complete genome of Truepera radiovictris DSM 17093.</title>
        <authorList>
            <consortium name="US DOE Joint Genome Institute (JGI-PGF)"/>
            <person name="Lucas S."/>
            <person name="Copeland A."/>
            <person name="Lapidus A."/>
            <person name="Glavina del Rio T."/>
            <person name="Dalin E."/>
            <person name="Tice H."/>
            <person name="Bruce D."/>
            <person name="Goodwin L."/>
            <person name="Pitluck S."/>
            <person name="Kyrpides N."/>
            <person name="Mavromatis K."/>
            <person name="Ovchinnikova G."/>
            <person name="Munk A.C."/>
            <person name="Detter J.C."/>
            <person name="Han C."/>
            <person name="Tapia R."/>
            <person name="Land M."/>
            <person name="Hauser L."/>
            <person name="Markowitz V."/>
            <person name="Cheng J.-F."/>
            <person name="Hugenholtz P."/>
            <person name="Woyke T."/>
            <person name="Wu D."/>
            <person name="Tindall B."/>
            <person name="Pomrenke H.G."/>
            <person name="Brambilla E."/>
            <person name="Klenk H.-P."/>
            <person name="Eisen J.A."/>
        </authorList>
    </citation>
    <scope>NUCLEOTIDE SEQUENCE [LARGE SCALE GENOMIC DNA]</scope>
    <source>
        <strain evidence="2">DSM 17093 / CIP 108686 / LMG 22925 / RQ-24</strain>
    </source>
</reference>
<dbReference type="Proteomes" id="UP000000379">
    <property type="component" value="Chromosome"/>
</dbReference>
<dbReference type="HOGENOM" id="CLU_582590_0_0_0"/>
<protein>
    <submittedName>
        <fullName evidence="1">Uncharacterized protein</fullName>
    </submittedName>
</protein>
<sequence length="469" mass="52622">MLALSILSGSLIACSTGVRDDVAPPEVELPASPEPVRTLTTWTIDPDFDVAQLDDPQTRAWYERVYTEIAHERTRRCLPPSATPEDYPHYPASGTLAACSGVKHYVGRGLNFYVTSLLSLFRVTGDAALLQEVDRVMELARAQLADTNGDGYRNWRWLKRIDSSDFNLKEESLAHGFIAQVAYVFTQNAALSTPEHPYAARAALWLEYLRDDFEAKWAQRSATRASRGLPRHSLFHPYMELLRYTVYMAKLFPEDPRYAALRDDMTRTALHEFREDMTEAGPALVWSHRMRWAAEDPEACLVFQMGTYPQQTMLVFADLALEGHAGFADAEKLRALSRTLSESLLEPNRWGFMYKDVGGLRNGSLELPGSRKTAVIDGWCFMESPASIMGREADNFRSEGSYRLLTWGFLAAFAPEPGTPLEATKIYRTNREVYGDPFSAATPRSALHIPVAMAFARLFHAQGYALGAP</sequence>
<dbReference type="KEGG" id="tra:Trad_1335"/>
<evidence type="ECO:0000313" key="2">
    <source>
        <dbReference type="Proteomes" id="UP000000379"/>
    </source>
</evidence>
<accession>D7CWU9</accession>
<reference evidence="1 2" key="2">
    <citation type="journal article" date="2011" name="Stand. Genomic Sci.">
        <title>Complete genome sequence of Truepera radiovictrix type strain (RQ-24).</title>
        <authorList>
            <person name="Ivanova N."/>
            <person name="Rohde C."/>
            <person name="Munk C."/>
            <person name="Nolan M."/>
            <person name="Lucas S."/>
            <person name="Del Rio T.G."/>
            <person name="Tice H."/>
            <person name="Deshpande S."/>
            <person name="Cheng J.F."/>
            <person name="Tapia R."/>
            <person name="Han C."/>
            <person name="Goodwin L."/>
            <person name="Pitluck S."/>
            <person name="Liolios K."/>
            <person name="Mavromatis K."/>
            <person name="Mikhailova N."/>
            <person name="Pati A."/>
            <person name="Chen A."/>
            <person name="Palaniappan K."/>
            <person name="Land M."/>
            <person name="Hauser L."/>
            <person name="Chang Y.J."/>
            <person name="Jeffries C.D."/>
            <person name="Brambilla E."/>
            <person name="Rohde M."/>
            <person name="Goker M."/>
            <person name="Tindall B.J."/>
            <person name="Woyke T."/>
            <person name="Bristow J."/>
            <person name="Eisen J.A."/>
            <person name="Markowitz V."/>
            <person name="Hugenholtz P."/>
            <person name="Kyrpides N.C."/>
            <person name="Klenk H.P."/>
            <person name="Lapidus A."/>
        </authorList>
    </citation>
    <scope>NUCLEOTIDE SEQUENCE [LARGE SCALE GENOMIC DNA]</scope>
    <source>
        <strain evidence="2">DSM 17093 / CIP 108686 / LMG 22925 / RQ-24</strain>
    </source>
</reference>
<gene>
    <name evidence="1" type="ordered locus">Trad_1335</name>
</gene>
<organism evidence="1 2">
    <name type="scientific">Truepera radiovictrix (strain DSM 17093 / CIP 108686 / LMG 22925 / RQ-24)</name>
    <dbReference type="NCBI Taxonomy" id="649638"/>
    <lineage>
        <taxon>Bacteria</taxon>
        <taxon>Thermotogati</taxon>
        <taxon>Deinococcota</taxon>
        <taxon>Deinococci</taxon>
        <taxon>Trueperales</taxon>
        <taxon>Trueperaceae</taxon>
        <taxon>Truepera</taxon>
    </lineage>
</organism>
<proteinExistence type="predicted"/>
<dbReference type="AlphaFoldDB" id="D7CWU9"/>
<dbReference type="EMBL" id="CP002049">
    <property type="protein sequence ID" value="ADI14457.1"/>
    <property type="molecule type" value="Genomic_DNA"/>
</dbReference>
<dbReference type="RefSeq" id="WP_013177827.1">
    <property type="nucleotide sequence ID" value="NC_014221.1"/>
</dbReference>
<name>D7CWU9_TRURR</name>
<keyword evidence="2" id="KW-1185">Reference proteome</keyword>